<dbReference type="SUPFAM" id="SSF48208">
    <property type="entry name" value="Six-hairpin glycosidases"/>
    <property type="match status" value="1"/>
</dbReference>
<dbReference type="KEGG" id="sus:Acid_7180"/>
<feature type="domain" description="Spermatogenesis-associated protein 20-like TRX" evidence="1">
    <location>
        <begin position="3"/>
        <end position="165"/>
    </location>
</feature>
<dbReference type="Gene3D" id="1.50.10.20">
    <property type="match status" value="1"/>
</dbReference>
<accession>Q01QH9</accession>
<dbReference type="InterPro" id="IPR012341">
    <property type="entry name" value="6hp_glycosidase-like_sf"/>
</dbReference>
<dbReference type="InParanoid" id="Q01QH9"/>
<dbReference type="Pfam" id="PF03190">
    <property type="entry name" value="Thioredox_DsbH"/>
    <property type="match status" value="1"/>
</dbReference>
<dbReference type="CDD" id="cd02955">
    <property type="entry name" value="SSP411"/>
    <property type="match status" value="1"/>
</dbReference>
<sequence length="704" mass="78836">MHTNRLAQEKSPYLLQHAHNPVDWQPWGPEAFERARQENKPIFLSIGYSTCHWCHVMERESFENEEIAALLNRDYIAIKVDREERPDVDRIYMTFVQATTGSGGWPMSVWLTPELEPFFGGTYFPPENRWGHPGFGSILTQIAGVWRDNRPQVVESARDVIEQLKKHVEVAPSHGGVAFDQATLDSGFSVFRRTFDTRTGGFGAAPKFPRVSIHHFLLRYYARTGNKEALDMVLLTLREMARGGMNDQLGGGFHRYSVDDRWFVPHFEKMLYDQAQIAISYLEAFQVTGDAQYADTARAIFDYVLRDMTDSGGGFYSAEDADSIITPEQPTLKGEGAFYIWSMEEIHALVGAPASDWFCYRYGVREGGNVENDPHGEFTGKNILYQQHTLEQTAEHFGQPAGEMDATLDNAARILLQARAKRVRPHLDDKILTSWNGLMISAFAKGGAVLEEPRYAEAARRAAAFVAGRLCDAASGTLLRRYREGDAAIPGFLDDYAFFVQGLLDLYEAQFDLSHLQLAIRLTEKQLELFEDREAGAFFSTIDGDPELVLRVKEDYDGAEPSGNSVSVMNLVRLAQITNRDQFRQSAGRALSAFASRLSVAPMAVPQLLAACEFVTGQPREIIFAGTRDSAELQAMLHELHRRFIPNRVVLLVDSAEARKTLAGGIPSIESMLPADGRATAYVCRDYTCQLPVSDPANFAELIQ</sequence>
<evidence type="ECO:0000259" key="1">
    <source>
        <dbReference type="Pfam" id="PF03190"/>
    </source>
</evidence>
<dbReference type="Gene3D" id="3.40.30.10">
    <property type="entry name" value="Glutaredoxin"/>
    <property type="match status" value="1"/>
</dbReference>
<dbReference type="STRING" id="234267.Acid_7180"/>
<proteinExistence type="predicted"/>
<dbReference type="InterPro" id="IPR004879">
    <property type="entry name" value="Ssp411-like_TRX"/>
</dbReference>
<dbReference type="InterPro" id="IPR036249">
    <property type="entry name" value="Thioredoxin-like_sf"/>
</dbReference>
<dbReference type="InterPro" id="IPR024705">
    <property type="entry name" value="Ssp411"/>
</dbReference>
<gene>
    <name evidence="2" type="ordered locus">Acid_7180</name>
</gene>
<dbReference type="AlphaFoldDB" id="Q01QH9"/>
<organism evidence="2">
    <name type="scientific">Solibacter usitatus (strain Ellin6076)</name>
    <dbReference type="NCBI Taxonomy" id="234267"/>
    <lineage>
        <taxon>Bacteria</taxon>
        <taxon>Pseudomonadati</taxon>
        <taxon>Acidobacteriota</taxon>
        <taxon>Terriglobia</taxon>
        <taxon>Bryobacterales</taxon>
        <taxon>Solibacteraceae</taxon>
        <taxon>Candidatus Solibacter</taxon>
    </lineage>
</organism>
<dbReference type="eggNOG" id="COG1331">
    <property type="taxonomic scope" value="Bacteria"/>
</dbReference>
<dbReference type="OrthoDB" id="9762614at2"/>
<dbReference type="Gene3D" id="1.50.10.10">
    <property type="match status" value="1"/>
</dbReference>
<dbReference type="GO" id="GO:0005975">
    <property type="term" value="P:carbohydrate metabolic process"/>
    <property type="evidence" value="ECO:0007669"/>
    <property type="project" value="InterPro"/>
</dbReference>
<dbReference type="SUPFAM" id="SSF52833">
    <property type="entry name" value="Thioredoxin-like"/>
    <property type="match status" value="1"/>
</dbReference>
<name>Q01QH9_SOLUE</name>
<dbReference type="PANTHER" id="PTHR42899">
    <property type="entry name" value="SPERMATOGENESIS-ASSOCIATED PROTEIN 20"/>
    <property type="match status" value="1"/>
</dbReference>
<dbReference type="EMBL" id="CP000473">
    <property type="protein sequence ID" value="ABJ88091.1"/>
    <property type="molecule type" value="Genomic_DNA"/>
</dbReference>
<dbReference type="InterPro" id="IPR008928">
    <property type="entry name" value="6-hairpin_glycosidase_sf"/>
</dbReference>
<dbReference type="PANTHER" id="PTHR42899:SF1">
    <property type="entry name" value="SPERMATOGENESIS-ASSOCIATED PROTEIN 20"/>
    <property type="match status" value="1"/>
</dbReference>
<protein>
    <recommendedName>
        <fullName evidence="1">Spermatogenesis-associated protein 20-like TRX domain-containing protein</fullName>
    </recommendedName>
</protein>
<evidence type="ECO:0000313" key="2">
    <source>
        <dbReference type="EMBL" id="ABJ88091.1"/>
    </source>
</evidence>
<reference evidence="2" key="1">
    <citation type="submission" date="2006-10" db="EMBL/GenBank/DDBJ databases">
        <title>Complete sequence of Solibacter usitatus Ellin6076.</title>
        <authorList>
            <consortium name="US DOE Joint Genome Institute"/>
            <person name="Copeland A."/>
            <person name="Lucas S."/>
            <person name="Lapidus A."/>
            <person name="Barry K."/>
            <person name="Detter J.C."/>
            <person name="Glavina del Rio T."/>
            <person name="Hammon N."/>
            <person name="Israni S."/>
            <person name="Dalin E."/>
            <person name="Tice H."/>
            <person name="Pitluck S."/>
            <person name="Thompson L.S."/>
            <person name="Brettin T."/>
            <person name="Bruce D."/>
            <person name="Han C."/>
            <person name="Tapia R."/>
            <person name="Gilna P."/>
            <person name="Schmutz J."/>
            <person name="Larimer F."/>
            <person name="Land M."/>
            <person name="Hauser L."/>
            <person name="Kyrpides N."/>
            <person name="Mikhailova N."/>
            <person name="Janssen P.H."/>
            <person name="Kuske C.R."/>
            <person name="Richardson P."/>
        </authorList>
    </citation>
    <scope>NUCLEOTIDE SEQUENCE</scope>
    <source>
        <strain evidence="2">Ellin6076</strain>
    </source>
</reference>
<dbReference type="HOGENOM" id="CLU_014051_4_1_0"/>
<dbReference type="PIRSF" id="PIRSF006402">
    <property type="entry name" value="UCP006402_thioredoxin"/>
    <property type="match status" value="1"/>
</dbReference>